<dbReference type="SUPFAM" id="SSF47819">
    <property type="entry name" value="HRDC-like"/>
    <property type="match status" value="1"/>
</dbReference>
<dbReference type="InterPro" id="IPR044876">
    <property type="entry name" value="HRDC_dom_sf"/>
</dbReference>
<evidence type="ECO:0000256" key="15">
    <source>
        <dbReference type="ARBA" id="ARBA00034617"/>
    </source>
</evidence>
<evidence type="ECO:0000256" key="2">
    <source>
        <dbReference type="ARBA" id="ARBA00001947"/>
    </source>
</evidence>
<dbReference type="EC" id="5.6.2.4" evidence="16"/>
<dbReference type="PANTHER" id="PTHR13710:SF105">
    <property type="entry name" value="ATP-DEPENDENT DNA HELICASE Q1"/>
    <property type="match status" value="1"/>
</dbReference>
<dbReference type="InterPro" id="IPR004589">
    <property type="entry name" value="DNA_helicase_ATP-dep_RecQ"/>
</dbReference>
<feature type="domain" description="Helicase C-terminal" evidence="19">
    <location>
        <begin position="221"/>
        <end position="370"/>
    </location>
</feature>
<dbReference type="InterPro" id="IPR018982">
    <property type="entry name" value="RQC_domain"/>
</dbReference>
<dbReference type="SUPFAM" id="SSF52540">
    <property type="entry name" value="P-loop containing nucleoside triphosphate hydrolases"/>
    <property type="match status" value="1"/>
</dbReference>
<dbReference type="PROSITE" id="PS51192">
    <property type="entry name" value="HELICASE_ATP_BIND_1"/>
    <property type="match status" value="1"/>
</dbReference>
<dbReference type="Gene3D" id="3.40.50.300">
    <property type="entry name" value="P-loop containing nucleotide triphosphate hydrolases"/>
    <property type="match status" value="2"/>
</dbReference>
<reference evidence="20 21" key="1">
    <citation type="submission" date="2016-10" db="EMBL/GenBank/DDBJ databases">
        <authorList>
            <person name="Varghese N."/>
            <person name="Submissions S."/>
        </authorList>
    </citation>
    <scope>NUCLEOTIDE SEQUENCE [LARGE SCALE GENOMIC DNA]</scope>
    <source>
        <strain evidence="20 21">DSM 17997</strain>
    </source>
</reference>
<dbReference type="Pfam" id="PF14493">
    <property type="entry name" value="HTH_40"/>
    <property type="match status" value="1"/>
</dbReference>
<dbReference type="Gene3D" id="1.10.150.80">
    <property type="entry name" value="HRDC domain"/>
    <property type="match status" value="1"/>
</dbReference>
<evidence type="ECO:0000313" key="20">
    <source>
        <dbReference type="EMBL" id="SDZ12428.1"/>
    </source>
</evidence>
<evidence type="ECO:0000256" key="12">
    <source>
        <dbReference type="ARBA" id="ARBA00023172"/>
    </source>
</evidence>
<feature type="domain" description="HRDC" evidence="17">
    <location>
        <begin position="521"/>
        <end position="601"/>
    </location>
</feature>
<keyword evidence="11" id="KW-0238">DNA-binding</keyword>
<dbReference type="NCBIfam" id="TIGR00614">
    <property type="entry name" value="recQ_fam"/>
    <property type="match status" value="1"/>
</dbReference>
<evidence type="ECO:0000256" key="3">
    <source>
        <dbReference type="ARBA" id="ARBA00005446"/>
    </source>
</evidence>
<comment type="cofactor">
    <cofactor evidence="1">
        <name>Mg(2+)</name>
        <dbReference type="ChEBI" id="CHEBI:18420"/>
    </cofactor>
</comment>
<keyword evidence="14" id="KW-0413">Isomerase</keyword>
<evidence type="ECO:0000256" key="10">
    <source>
        <dbReference type="ARBA" id="ARBA00022840"/>
    </source>
</evidence>
<keyword evidence="7" id="KW-0378">Hydrolase</keyword>
<keyword evidence="8 20" id="KW-0347">Helicase</keyword>
<dbReference type="EMBL" id="FNQC01000006">
    <property type="protein sequence ID" value="SDZ12428.1"/>
    <property type="molecule type" value="Genomic_DNA"/>
</dbReference>
<dbReference type="NCBIfam" id="TIGR01389">
    <property type="entry name" value="recQ"/>
    <property type="match status" value="1"/>
</dbReference>
<comment type="cofactor">
    <cofactor evidence="2">
        <name>Zn(2+)</name>
        <dbReference type="ChEBI" id="CHEBI:29105"/>
    </cofactor>
</comment>
<dbReference type="Pfam" id="PF16124">
    <property type="entry name" value="RecQ_Zn_bind"/>
    <property type="match status" value="1"/>
</dbReference>
<dbReference type="RefSeq" id="WP_019597520.1">
    <property type="nucleotide sequence ID" value="NZ_FNQC01000006.1"/>
</dbReference>
<dbReference type="InterPro" id="IPR006293">
    <property type="entry name" value="DNA_helicase_ATP-dep_RecQ_bac"/>
</dbReference>
<keyword evidence="12" id="KW-0233">DNA recombination</keyword>
<comment type="catalytic activity">
    <reaction evidence="15">
        <text>Couples ATP hydrolysis with the unwinding of duplex DNA by translocating in the 3'-5' direction.</text>
        <dbReference type="EC" id="5.6.2.4"/>
    </reaction>
</comment>
<protein>
    <recommendedName>
        <fullName evidence="16">DNA helicase RecQ</fullName>
        <ecNumber evidence="16">5.6.2.4</ecNumber>
    </recommendedName>
</protein>
<accession>A0A1H3QHC6</accession>
<dbReference type="SMART" id="SM00490">
    <property type="entry name" value="HELICc"/>
    <property type="match status" value="1"/>
</dbReference>
<comment type="caution">
    <text evidence="20">The sequence shown here is derived from an EMBL/GenBank/DDBJ whole genome shotgun (WGS) entry which is preliminary data.</text>
</comment>
<gene>
    <name evidence="20" type="ORF">SAMN05444412_10676</name>
</gene>
<evidence type="ECO:0000256" key="9">
    <source>
        <dbReference type="ARBA" id="ARBA00022833"/>
    </source>
</evidence>
<keyword evidence="10" id="KW-0067">ATP-binding</keyword>
<dbReference type="CDD" id="cd18794">
    <property type="entry name" value="SF2_C_RecQ"/>
    <property type="match status" value="1"/>
</dbReference>
<evidence type="ECO:0000313" key="21">
    <source>
        <dbReference type="Proteomes" id="UP000199663"/>
    </source>
</evidence>
<dbReference type="InterPro" id="IPR036390">
    <property type="entry name" value="WH_DNA-bd_sf"/>
</dbReference>
<evidence type="ECO:0000256" key="7">
    <source>
        <dbReference type="ARBA" id="ARBA00022801"/>
    </source>
</evidence>
<dbReference type="PANTHER" id="PTHR13710">
    <property type="entry name" value="DNA HELICASE RECQ FAMILY MEMBER"/>
    <property type="match status" value="1"/>
</dbReference>
<feature type="domain" description="Helicase ATP-binding" evidence="18">
    <location>
        <begin position="30"/>
        <end position="200"/>
    </location>
</feature>
<comment type="similarity">
    <text evidence="3">Belongs to the helicase family. RecQ subfamily.</text>
</comment>
<organism evidence="20 21">
    <name type="scientific">Rhodonellum ikkaensis</name>
    <dbReference type="NCBI Taxonomy" id="336829"/>
    <lineage>
        <taxon>Bacteria</taxon>
        <taxon>Pseudomonadati</taxon>
        <taxon>Bacteroidota</taxon>
        <taxon>Cytophagia</taxon>
        <taxon>Cytophagales</taxon>
        <taxon>Cytophagaceae</taxon>
        <taxon>Rhodonellum</taxon>
    </lineage>
</organism>
<dbReference type="InterPro" id="IPR027417">
    <property type="entry name" value="P-loop_NTPase"/>
</dbReference>
<dbReference type="InterPro" id="IPR014001">
    <property type="entry name" value="Helicase_ATP-bd"/>
</dbReference>
<evidence type="ECO:0000256" key="14">
    <source>
        <dbReference type="ARBA" id="ARBA00023235"/>
    </source>
</evidence>
<evidence type="ECO:0000256" key="6">
    <source>
        <dbReference type="ARBA" id="ARBA00022763"/>
    </source>
</evidence>
<sequence>MPQTLTSNPQEILKNFFGYSGFRGNQEAIIQSVSKGQDTIVLMPTGGGKSVCYQIPAVLFGGLTLVISPLISLMKDQVDALNTNGIPAAFLNSSQSISEQRYITSQIQEGKIKLLYIAPERLFKGEYPLIEFLKTVDLKLVAVDEAHCVSQWGHDFRPEYLKIGALRKEFSNTPFIALTATADKLTRKDIAEKLGLNSPKWFISSFDRSNITYRVTAKRDSMDKLLEFLDFHKKDSGIIYCLSRKNVEQTAATLEAEGLSVLPYHAGLSREIREKNQELFIKDEVKIMVATIAFGMGIDKSNVRFVVHMNMPQNIEGYYQETGRAGRDGLPSDALLFFSVGDAITLGRMLEQSENQGFSDVMQGKLDKMKAFCQSKTCRRKYLLNYFGEEAADNCGNCDTCFQKGNLQDMTIPSQMLLSTIARLSEAFGLGYVVLVLRGSKSAKIQEAHQALSVYGIGKDRPESFWKDLGEKLQQEGYLAEAGSQFPTLKLTTLAWEKLKSKEKFLLPMEEERTTASATSAKHDEGLLDELKMLRHRLAQKDNVPPYVVFADNTLVEMATYFPSDEDALLTISGVGKIKANSYGRDFLGLIKKYAKDHQLEPIQKARPRKAPVGKDSQSEMLTLKYHEEGMNIFQIAQARSMTPTTIESHLANLVKRQLIDLEKFLSKDDVLNIRLAYRRQGNSFLKPLKEHFGDRYSYFQLKVALADEREG</sequence>
<dbReference type="SMART" id="SM00956">
    <property type="entry name" value="RQC"/>
    <property type="match status" value="1"/>
</dbReference>
<evidence type="ECO:0000256" key="11">
    <source>
        <dbReference type="ARBA" id="ARBA00023125"/>
    </source>
</evidence>
<evidence type="ECO:0000256" key="1">
    <source>
        <dbReference type="ARBA" id="ARBA00001946"/>
    </source>
</evidence>
<keyword evidence="21" id="KW-1185">Reference proteome</keyword>
<keyword evidence="6" id="KW-0227">DNA damage</keyword>
<dbReference type="InterPro" id="IPR011545">
    <property type="entry name" value="DEAD/DEAH_box_helicase_dom"/>
</dbReference>
<evidence type="ECO:0000256" key="4">
    <source>
        <dbReference type="ARBA" id="ARBA00022723"/>
    </source>
</evidence>
<evidence type="ECO:0000256" key="5">
    <source>
        <dbReference type="ARBA" id="ARBA00022741"/>
    </source>
</evidence>
<dbReference type="Pfam" id="PF00270">
    <property type="entry name" value="DEAD"/>
    <property type="match status" value="1"/>
</dbReference>
<keyword evidence="5" id="KW-0547">Nucleotide-binding</keyword>
<dbReference type="InterPro" id="IPR010997">
    <property type="entry name" value="HRDC-like_sf"/>
</dbReference>
<dbReference type="Pfam" id="PF00570">
    <property type="entry name" value="HRDC"/>
    <property type="match status" value="1"/>
</dbReference>
<keyword evidence="4" id="KW-0479">Metal-binding</keyword>
<dbReference type="SUPFAM" id="SSF46785">
    <property type="entry name" value="Winged helix' DNA-binding domain"/>
    <property type="match status" value="1"/>
</dbReference>
<dbReference type="InterPro" id="IPR001650">
    <property type="entry name" value="Helicase_C-like"/>
</dbReference>
<evidence type="ECO:0000256" key="16">
    <source>
        <dbReference type="NCBIfam" id="TIGR01389"/>
    </source>
</evidence>
<dbReference type="CDD" id="cd17920">
    <property type="entry name" value="DEXHc_RecQ"/>
    <property type="match status" value="1"/>
</dbReference>
<dbReference type="Pfam" id="PF00271">
    <property type="entry name" value="Helicase_C"/>
    <property type="match status" value="1"/>
</dbReference>
<dbReference type="InterPro" id="IPR029491">
    <property type="entry name" value="Helicase_HTH"/>
</dbReference>
<evidence type="ECO:0000259" key="17">
    <source>
        <dbReference type="PROSITE" id="PS50967"/>
    </source>
</evidence>
<evidence type="ECO:0000256" key="8">
    <source>
        <dbReference type="ARBA" id="ARBA00022806"/>
    </source>
</evidence>
<dbReference type="GO" id="GO:0004386">
    <property type="term" value="F:helicase activity"/>
    <property type="evidence" value="ECO:0007669"/>
    <property type="project" value="UniProtKB-KW"/>
</dbReference>
<dbReference type="PROSITE" id="PS51194">
    <property type="entry name" value="HELICASE_CTER"/>
    <property type="match status" value="1"/>
</dbReference>
<dbReference type="Gene3D" id="1.10.10.10">
    <property type="entry name" value="Winged helix-like DNA-binding domain superfamily/Winged helix DNA-binding domain"/>
    <property type="match status" value="1"/>
</dbReference>
<dbReference type="Pfam" id="PF09382">
    <property type="entry name" value="RQC"/>
    <property type="match status" value="1"/>
</dbReference>
<evidence type="ECO:0000259" key="19">
    <source>
        <dbReference type="PROSITE" id="PS51194"/>
    </source>
</evidence>
<dbReference type="InterPro" id="IPR032284">
    <property type="entry name" value="RecQ_Zn-bd"/>
</dbReference>
<dbReference type="PROSITE" id="PS50967">
    <property type="entry name" value="HRDC"/>
    <property type="match status" value="1"/>
</dbReference>
<keyword evidence="9" id="KW-0862">Zinc</keyword>
<name>A0A1H3QHC6_9BACT</name>
<dbReference type="SMART" id="SM00341">
    <property type="entry name" value="HRDC"/>
    <property type="match status" value="1"/>
</dbReference>
<proteinExistence type="inferred from homology"/>
<dbReference type="SMART" id="SM00487">
    <property type="entry name" value="DEXDc"/>
    <property type="match status" value="1"/>
</dbReference>
<dbReference type="InterPro" id="IPR002121">
    <property type="entry name" value="HRDC_dom"/>
</dbReference>
<evidence type="ECO:0000259" key="18">
    <source>
        <dbReference type="PROSITE" id="PS51192"/>
    </source>
</evidence>
<dbReference type="Proteomes" id="UP000199663">
    <property type="component" value="Unassembled WGS sequence"/>
</dbReference>
<dbReference type="InterPro" id="IPR036388">
    <property type="entry name" value="WH-like_DNA-bd_sf"/>
</dbReference>
<evidence type="ECO:0000256" key="13">
    <source>
        <dbReference type="ARBA" id="ARBA00023204"/>
    </source>
</evidence>
<keyword evidence="13" id="KW-0234">DNA repair</keyword>